<reference evidence="3" key="1">
    <citation type="submission" date="2020-02" db="EMBL/GenBank/DDBJ databases">
        <authorList>
            <person name="Meier V. D."/>
        </authorList>
    </citation>
    <scope>NUCLEOTIDE SEQUENCE</scope>
    <source>
        <strain evidence="3">AVDCRST_MAG13</strain>
    </source>
</reference>
<dbReference type="PANTHER" id="PTHR43639:SF1">
    <property type="entry name" value="SHORT-CHAIN DEHYDROGENASE_REDUCTASE FAMILY PROTEIN"/>
    <property type="match status" value="1"/>
</dbReference>
<dbReference type="CDD" id="cd05233">
    <property type="entry name" value="SDR_c"/>
    <property type="match status" value="1"/>
</dbReference>
<dbReference type="PRINTS" id="PR00080">
    <property type="entry name" value="SDRFAMILY"/>
</dbReference>
<comment type="similarity">
    <text evidence="1">Belongs to the short-chain dehydrogenases/reductases (SDR) family.</text>
</comment>
<dbReference type="PRINTS" id="PR00081">
    <property type="entry name" value="GDHRDH"/>
</dbReference>
<dbReference type="EMBL" id="CADCVO010000513">
    <property type="protein sequence ID" value="CAA9518124.1"/>
    <property type="molecule type" value="Genomic_DNA"/>
</dbReference>
<dbReference type="GO" id="GO:0016491">
    <property type="term" value="F:oxidoreductase activity"/>
    <property type="evidence" value="ECO:0007669"/>
    <property type="project" value="UniProtKB-KW"/>
</dbReference>
<evidence type="ECO:0008006" key="4">
    <source>
        <dbReference type="Google" id="ProtNLM"/>
    </source>
</evidence>
<dbReference type="Pfam" id="PF13561">
    <property type="entry name" value="adh_short_C2"/>
    <property type="match status" value="1"/>
</dbReference>
<sequence length="258" mass="26897">MTDEPQDLRGRTILLTGASGGIGAATARALGARGAHLIAHYGTNRRGAEDASSGLPEDRRLLLAGDLGRPGGARALWREALAWRGRIDVVVANAAVLLPSPLGGTDEEWDAAWERTLRVNVQEPASLIREAVGHFIAHGGGTLVTLSSWAAQRGSALPQLTAYAASKAALHNLTQTIARNHAADGVLAYVVAPGIVRTPMSEISAVHRGGVDAVNAMLAMGEMVPPEEVAHLIAFLATGRCRHLTGATLDVNGASNIR</sequence>
<name>A0A6J4TAW1_9ACTN</name>
<dbReference type="AlphaFoldDB" id="A0A6J4TAW1"/>
<accession>A0A6J4TAW1</accession>
<evidence type="ECO:0000313" key="3">
    <source>
        <dbReference type="EMBL" id="CAA9518124.1"/>
    </source>
</evidence>
<evidence type="ECO:0000256" key="2">
    <source>
        <dbReference type="ARBA" id="ARBA00023002"/>
    </source>
</evidence>
<keyword evidence="2" id="KW-0560">Oxidoreductase</keyword>
<dbReference type="InterPro" id="IPR020904">
    <property type="entry name" value="Sc_DH/Rdtase_CS"/>
</dbReference>
<dbReference type="SUPFAM" id="SSF51735">
    <property type="entry name" value="NAD(P)-binding Rossmann-fold domains"/>
    <property type="match status" value="1"/>
</dbReference>
<organism evidence="3">
    <name type="scientific">uncultured Solirubrobacteraceae bacterium</name>
    <dbReference type="NCBI Taxonomy" id="1162706"/>
    <lineage>
        <taxon>Bacteria</taxon>
        <taxon>Bacillati</taxon>
        <taxon>Actinomycetota</taxon>
        <taxon>Thermoleophilia</taxon>
        <taxon>Solirubrobacterales</taxon>
        <taxon>Solirubrobacteraceae</taxon>
        <taxon>environmental samples</taxon>
    </lineage>
</organism>
<gene>
    <name evidence="3" type="ORF">AVDCRST_MAG13-3204</name>
</gene>
<dbReference type="Gene3D" id="3.40.50.720">
    <property type="entry name" value="NAD(P)-binding Rossmann-like Domain"/>
    <property type="match status" value="1"/>
</dbReference>
<protein>
    <recommendedName>
        <fullName evidence="4">3-oxoacyl-[acyl-carrier-protein] reductase</fullName>
    </recommendedName>
</protein>
<dbReference type="PANTHER" id="PTHR43639">
    <property type="entry name" value="OXIDOREDUCTASE, SHORT-CHAIN DEHYDROGENASE/REDUCTASE FAMILY (AFU_ORTHOLOGUE AFUA_5G02870)"/>
    <property type="match status" value="1"/>
</dbReference>
<evidence type="ECO:0000256" key="1">
    <source>
        <dbReference type="ARBA" id="ARBA00006484"/>
    </source>
</evidence>
<proteinExistence type="inferred from homology"/>
<dbReference type="InterPro" id="IPR036291">
    <property type="entry name" value="NAD(P)-bd_dom_sf"/>
</dbReference>
<dbReference type="InterPro" id="IPR002347">
    <property type="entry name" value="SDR_fam"/>
</dbReference>
<dbReference type="PROSITE" id="PS00061">
    <property type="entry name" value="ADH_SHORT"/>
    <property type="match status" value="1"/>
</dbReference>